<organism evidence="1 2">
    <name type="scientific">Trichonephila clavata</name>
    <name type="common">Joro spider</name>
    <name type="synonym">Nephila clavata</name>
    <dbReference type="NCBI Taxonomy" id="2740835"/>
    <lineage>
        <taxon>Eukaryota</taxon>
        <taxon>Metazoa</taxon>
        <taxon>Ecdysozoa</taxon>
        <taxon>Arthropoda</taxon>
        <taxon>Chelicerata</taxon>
        <taxon>Arachnida</taxon>
        <taxon>Araneae</taxon>
        <taxon>Araneomorphae</taxon>
        <taxon>Entelegynae</taxon>
        <taxon>Araneoidea</taxon>
        <taxon>Nephilidae</taxon>
        <taxon>Trichonephila</taxon>
    </lineage>
</organism>
<sequence length="69" mass="8038">MLSNCHEAKYAKVKRTVKDGSKEEEFDCPLQSNSTTKSWGGVDLAGKMANVYGLDRKYCKWWKKYFFAY</sequence>
<dbReference type="AlphaFoldDB" id="A0A8X6HG16"/>
<dbReference type="EMBL" id="BMAO01001459">
    <property type="protein sequence ID" value="GFQ73487.1"/>
    <property type="molecule type" value="Genomic_DNA"/>
</dbReference>
<dbReference type="Proteomes" id="UP000887116">
    <property type="component" value="Unassembled WGS sequence"/>
</dbReference>
<dbReference type="OrthoDB" id="6152074at2759"/>
<gene>
    <name evidence="1" type="primary">X975_25666</name>
    <name evidence="1" type="ORF">TNCT_666351</name>
</gene>
<reference evidence="1" key="1">
    <citation type="submission" date="2020-07" db="EMBL/GenBank/DDBJ databases">
        <title>Multicomponent nature underlies the extraordinary mechanical properties of spider dragline silk.</title>
        <authorList>
            <person name="Kono N."/>
            <person name="Nakamura H."/>
            <person name="Mori M."/>
            <person name="Yoshida Y."/>
            <person name="Ohtoshi R."/>
            <person name="Malay A.D."/>
            <person name="Moran D.A.P."/>
            <person name="Tomita M."/>
            <person name="Numata K."/>
            <person name="Arakawa K."/>
        </authorList>
    </citation>
    <scope>NUCLEOTIDE SEQUENCE</scope>
</reference>
<protein>
    <submittedName>
        <fullName evidence="1">Rho guanine nucleotide exchange factor 10-like protein</fullName>
    </submittedName>
</protein>
<evidence type="ECO:0000313" key="1">
    <source>
        <dbReference type="EMBL" id="GFQ73487.1"/>
    </source>
</evidence>
<name>A0A8X6HG16_TRICU</name>
<keyword evidence="2" id="KW-1185">Reference proteome</keyword>
<proteinExistence type="predicted"/>
<evidence type="ECO:0000313" key="2">
    <source>
        <dbReference type="Proteomes" id="UP000887116"/>
    </source>
</evidence>
<comment type="caution">
    <text evidence="1">The sequence shown here is derived from an EMBL/GenBank/DDBJ whole genome shotgun (WGS) entry which is preliminary data.</text>
</comment>
<accession>A0A8X6HG16</accession>